<dbReference type="EMBL" id="CP012672">
    <property type="protein sequence ID" value="AUX33872.1"/>
    <property type="molecule type" value="Genomic_DNA"/>
</dbReference>
<evidence type="ECO:0000256" key="1">
    <source>
        <dbReference type="SAM" id="Phobius"/>
    </source>
</evidence>
<evidence type="ECO:0000313" key="2">
    <source>
        <dbReference type="EMBL" id="AUX33872.1"/>
    </source>
</evidence>
<feature type="transmembrane region" description="Helical" evidence="1">
    <location>
        <begin position="20"/>
        <end position="38"/>
    </location>
</feature>
<organism evidence="2 3">
    <name type="scientific">Sorangium cellulosum</name>
    <name type="common">Polyangium cellulosum</name>
    <dbReference type="NCBI Taxonomy" id="56"/>
    <lineage>
        <taxon>Bacteria</taxon>
        <taxon>Pseudomonadati</taxon>
        <taxon>Myxococcota</taxon>
        <taxon>Polyangia</taxon>
        <taxon>Polyangiales</taxon>
        <taxon>Polyangiaceae</taxon>
        <taxon>Sorangium</taxon>
    </lineage>
</organism>
<feature type="transmembrane region" description="Helical" evidence="1">
    <location>
        <begin position="97"/>
        <end position="115"/>
    </location>
</feature>
<dbReference type="Pfam" id="PF16316">
    <property type="entry name" value="DUF4956"/>
    <property type="match status" value="1"/>
</dbReference>
<dbReference type="AlphaFoldDB" id="A0A4V0NGP3"/>
<keyword evidence="1" id="KW-1133">Transmembrane helix</keyword>
<dbReference type="InterPro" id="IPR032531">
    <property type="entry name" value="DUF4956"/>
</dbReference>
<accession>A0A4V0NGP3</accession>
<dbReference type="RefSeq" id="WP_129577168.1">
    <property type="nucleotide sequence ID" value="NZ_CP012672.1"/>
</dbReference>
<reference evidence="2 3" key="1">
    <citation type="submission" date="2015-09" db="EMBL/GenBank/DDBJ databases">
        <title>Sorangium comparison.</title>
        <authorList>
            <person name="Zaburannyi N."/>
            <person name="Bunk B."/>
            <person name="Overmann J."/>
            <person name="Mueller R."/>
        </authorList>
    </citation>
    <scope>NUCLEOTIDE SEQUENCE [LARGE SCALE GENOMIC DNA]</scope>
    <source>
        <strain evidence="2 3">So ce836</strain>
    </source>
</reference>
<name>A0A4V0NGP3_SORCE</name>
<feature type="transmembrane region" description="Helical" evidence="1">
    <location>
        <begin position="58"/>
        <end position="85"/>
    </location>
</feature>
<sequence>MIEWLSMLSHGEAVEWRRALISLLVAFGLTQGIAGVYMLTFRGLSYSRTVVQSMALGSIITCTLMLAVGNNIAAGIGIAGGVTAIRFRTTMRDPRDVVFVFASLAIGMASGAQAYGAAIAGAAMFAGATLMLHVTGYGSRRQPDGLLRFVAPTGQAGAELAGAIAGILREHCGSFSLVTLREAAQGSVMEHAYQISVRHPELRARLVTSLQALPGVEDVSLMLQEPTLDL</sequence>
<evidence type="ECO:0008006" key="4">
    <source>
        <dbReference type="Google" id="ProtNLM"/>
    </source>
</evidence>
<evidence type="ECO:0000313" key="3">
    <source>
        <dbReference type="Proteomes" id="UP000295497"/>
    </source>
</evidence>
<proteinExistence type="predicted"/>
<protein>
    <recommendedName>
        <fullName evidence="4">DUF4956 domain-containing protein</fullName>
    </recommendedName>
</protein>
<keyword evidence="1" id="KW-0472">Membrane</keyword>
<keyword evidence="1" id="KW-0812">Transmembrane</keyword>
<dbReference type="Proteomes" id="UP000295497">
    <property type="component" value="Chromosome"/>
</dbReference>
<gene>
    <name evidence="2" type="ORF">SOCE836_060390</name>
</gene>